<dbReference type="STRING" id="665467.SAMN02982931_01046"/>
<evidence type="ECO:0000256" key="14">
    <source>
        <dbReference type="PIRSR" id="PIRSR618044-2"/>
    </source>
</evidence>
<keyword evidence="7 16" id="KW-0732">Signal</keyword>
<dbReference type="RefSeq" id="WP_090875223.1">
    <property type="nucleotide sequence ID" value="NZ_FMXQ01000002.1"/>
</dbReference>
<comment type="catalytic activity">
    <reaction evidence="12">
        <text>Preferential cleavage: (Ac)2-L-Lys-D-Ala-|-D-Ala. Also transpeptidation of peptidyl-alanyl moieties that are N-acyl substituents of D-alanine.</text>
        <dbReference type="EC" id="3.4.16.4"/>
    </reaction>
</comment>
<dbReference type="AlphaFoldDB" id="A0A1G6AZN8"/>
<keyword evidence="11" id="KW-0961">Cell wall biogenesis/degradation</keyword>
<dbReference type="OrthoDB" id="9795979at2"/>
<dbReference type="PANTHER" id="PTHR21581">
    <property type="entry name" value="D-ALANYL-D-ALANINE CARBOXYPEPTIDASE"/>
    <property type="match status" value="1"/>
</dbReference>
<evidence type="ECO:0000256" key="15">
    <source>
        <dbReference type="RuleBase" id="RU004016"/>
    </source>
</evidence>
<evidence type="ECO:0000256" key="2">
    <source>
        <dbReference type="ARBA" id="ARBA00004752"/>
    </source>
</evidence>
<dbReference type="EMBL" id="FMXQ01000002">
    <property type="protein sequence ID" value="SDB13838.1"/>
    <property type="molecule type" value="Genomic_DNA"/>
</dbReference>
<dbReference type="InterPro" id="IPR015956">
    <property type="entry name" value="Peniciliin-bd_prot_C_sf"/>
</dbReference>
<reference evidence="18 19" key="1">
    <citation type="submission" date="2016-10" db="EMBL/GenBank/DDBJ databases">
        <authorList>
            <person name="de Groot N.N."/>
        </authorList>
    </citation>
    <scope>NUCLEOTIDE SEQUENCE [LARGE SCALE GENOMIC DNA]</scope>
    <source>
        <strain evidence="18 19">ATCC 35022</strain>
    </source>
</reference>
<proteinExistence type="inferred from homology"/>
<dbReference type="InterPro" id="IPR001967">
    <property type="entry name" value="Peptidase_S11_N"/>
</dbReference>
<evidence type="ECO:0000259" key="17">
    <source>
        <dbReference type="SMART" id="SM00936"/>
    </source>
</evidence>
<dbReference type="InterPro" id="IPR012338">
    <property type="entry name" value="Beta-lactam/transpept-like"/>
</dbReference>
<keyword evidence="19" id="KW-1185">Reference proteome</keyword>
<dbReference type="GO" id="GO:0009252">
    <property type="term" value="P:peptidoglycan biosynthetic process"/>
    <property type="evidence" value="ECO:0007669"/>
    <property type="project" value="UniProtKB-UniPathway"/>
</dbReference>
<dbReference type="GO" id="GO:0071555">
    <property type="term" value="P:cell wall organization"/>
    <property type="evidence" value="ECO:0007669"/>
    <property type="project" value="UniProtKB-KW"/>
</dbReference>
<keyword evidence="9" id="KW-0133">Cell shape</keyword>
<evidence type="ECO:0000313" key="18">
    <source>
        <dbReference type="EMBL" id="SDB13838.1"/>
    </source>
</evidence>
<dbReference type="PANTHER" id="PTHR21581:SF6">
    <property type="entry name" value="TRAFFICKING PROTEIN PARTICLE COMPLEX SUBUNIT 12"/>
    <property type="match status" value="1"/>
</dbReference>
<keyword evidence="5 18" id="KW-0121">Carboxypeptidase</keyword>
<evidence type="ECO:0000256" key="8">
    <source>
        <dbReference type="ARBA" id="ARBA00022801"/>
    </source>
</evidence>
<evidence type="ECO:0000256" key="9">
    <source>
        <dbReference type="ARBA" id="ARBA00022960"/>
    </source>
</evidence>
<evidence type="ECO:0000256" key="13">
    <source>
        <dbReference type="PIRSR" id="PIRSR618044-1"/>
    </source>
</evidence>
<dbReference type="Proteomes" id="UP000199071">
    <property type="component" value="Unassembled WGS sequence"/>
</dbReference>
<dbReference type="SMART" id="SM00936">
    <property type="entry name" value="PBP5_C"/>
    <property type="match status" value="1"/>
</dbReference>
<protein>
    <recommendedName>
        <fullName evidence="4">serine-type D-Ala-D-Ala carboxypeptidase</fullName>
        <ecNumber evidence="4">3.4.16.4</ecNumber>
    </recommendedName>
</protein>
<dbReference type="InterPro" id="IPR012907">
    <property type="entry name" value="Peptidase_S11_C"/>
</dbReference>
<feature type="chain" id="PRO_5011723725" description="serine-type D-Ala-D-Ala carboxypeptidase" evidence="16">
    <location>
        <begin position="33"/>
        <end position="397"/>
    </location>
</feature>
<keyword evidence="6" id="KW-0645">Protease</keyword>
<feature type="signal peptide" evidence="16">
    <location>
        <begin position="1"/>
        <end position="32"/>
    </location>
</feature>
<name>A0A1G6AZN8_9HYPH</name>
<dbReference type="Pfam" id="PF07943">
    <property type="entry name" value="PBP5_C"/>
    <property type="match status" value="1"/>
</dbReference>
<dbReference type="SUPFAM" id="SSF69189">
    <property type="entry name" value="Penicillin-binding protein associated domain"/>
    <property type="match status" value="1"/>
</dbReference>
<evidence type="ECO:0000256" key="16">
    <source>
        <dbReference type="SAM" id="SignalP"/>
    </source>
</evidence>
<evidence type="ECO:0000256" key="6">
    <source>
        <dbReference type="ARBA" id="ARBA00022670"/>
    </source>
</evidence>
<dbReference type="GO" id="GO:0006508">
    <property type="term" value="P:proteolysis"/>
    <property type="evidence" value="ECO:0007669"/>
    <property type="project" value="UniProtKB-KW"/>
</dbReference>
<evidence type="ECO:0000256" key="12">
    <source>
        <dbReference type="ARBA" id="ARBA00034000"/>
    </source>
</evidence>
<organism evidence="18 19">
    <name type="scientific">Bauldia litoralis</name>
    <dbReference type="NCBI Taxonomy" id="665467"/>
    <lineage>
        <taxon>Bacteria</taxon>
        <taxon>Pseudomonadati</taxon>
        <taxon>Pseudomonadota</taxon>
        <taxon>Alphaproteobacteria</taxon>
        <taxon>Hyphomicrobiales</taxon>
        <taxon>Kaistiaceae</taxon>
        <taxon>Bauldia</taxon>
    </lineage>
</organism>
<feature type="active site" description="Acyl-ester intermediate" evidence="13">
    <location>
        <position position="71"/>
    </location>
</feature>
<comment type="function">
    <text evidence="1">Removes C-terminal D-alanyl residues from sugar-peptide cell wall precursors.</text>
</comment>
<feature type="active site" description="Proton acceptor" evidence="13">
    <location>
        <position position="74"/>
    </location>
</feature>
<gene>
    <name evidence="18" type="ORF">SAMN02982931_01046</name>
</gene>
<dbReference type="GO" id="GO:0009002">
    <property type="term" value="F:serine-type D-Ala-D-Ala carboxypeptidase activity"/>
    <property type="evidence" value="ECO:0007669"/>
    <property type="project" value="UniProtKB-EC"/>
</dbReference>
<accession>A0A1G6AZN8</accession>
<dbReference type="InterPro" id="IPR037167">
    <property type="entry name" value="Peptidase_S11_C_sf"/>
</dbReference>
<evidence type="ECO:0000256" key="3">
    <source>
        <dbReference type="ARBA" id="ARBA00007164"/>
    </source>
</evidence>
<comment type="similarity">
    <text evidence="3 15">Belongs to the peptidase S11 family.</text>
</comment>
<evidence type="ECO:0000256" key="5">
    <source>
        <dbReference type="ARBA" id="ARBA00022645"/>
    </source>
</evidence>
<dbReference type="SUPFAM" id="SSF56601">
    <property type="entry name" value="beta-lactamase/transpeptidase-like"/>
    <property type="match status" value="1"/>
</dbReference>
<evidence type="ECO:0000256" key="11">
    <source>
        <dbReference type="ARBA" id="ARBA00023316"/>
    </source>
</evidence>
<dbReference type="UniPathway" id="UPA00219"/>
<dbReference type="InterPro" id="IPR018044">
    <property type="entry name" value="Peptidase_S11"/>
</dbReference>
<dbReference type="Gene3D" id="3.40.710.10">
    <property type="entry name" value="DD-peptidase/beta-lactamase superfamily"/>
    <property type="match status" value="1"/>
</dbReference>
<dbReference type="EC" id="3.4.16.4" evidence="4"/>
<evidence type="ECO:0000256" key="1">
    <source>
        <dbReference type="ARBA" id="ARBA00003217"/>
    </source>
</evidence>
<feature type="domain" description="Peptidase S11 D-Ala-D-Ala carboxypeptidase A C-terminal" evidence="17">
    <location>
        <begin position="288"/>
        <end position="378"/>
    </location>
</feature>
<dbReference type="Pfam" id="PF00768">
    <property type="entry name" value="Peptidase_S11"/>
    <property type="match status" value="1"/>
</dbReference>
<evidence type="ECO:0000313" key="19">
    <source>
        <dbReference type="Proteomes" id="UP000199071"/>
    </source>
</evidence>
<keyword evidence="10" id="KW-0573">Peptidoglycan synthesis</keyword>
<sequence>MTVRHRGSTISNRLRDAAVAALAGLVCLAALAGPAAAQLFETAAKQAFLIDYDTGTVLFEKEADTRFPPASMAKLMTMAVVFKALDEKQLSPDQEFQVSENAWRTGGAVAGGSTMFAELGSSIRVMDLIRGAIIQSGNDSCIILAEGMAGTEDAFAELMNQEAERLGMTNSHFANATGLPNTEHYVSARDLATLASHLISDYPQYYTIFAEEAFEWNRIFQRNRNPLLKMNIGADGLKTGFTEQSGYGITASAVRDGQRLVAVVAGLETDKEREQEARKLLDWGYRAFEMVELFADREVITQARVFGGETRTVGVVSHGPVNLLLPVGLTDLIKAEVIYRGPIPAPVQAGVEVGYVSFTTAEGLSKQQPVYTAAAVGIGSMPQRALDGLEELLLGWW</sequence>
<dbReference type="PRINTS" id="PR00725">
    <property type="entry name" value="DADACBPTASE1"/>
</dbReference>
<dbReference type="GO" id="GO:0008360">
    <property type="term" value="P:regulation of cell shape"/>
    <property type="evidence" value="ECO:0007669"/>
    <property type="project" value="UniProtKB-KW"/>
</dbReference>
<dbReference type="Gene3D" id="2.60.410.10">
    <property type="entry name" value="D-Ala-D-Ala carboxypeptidase, C-terminal domain"/>
    <property type="match status" value="1"/>
</dbReference>
<comment type="pathway">
    <text evidence="2">Cell wall biogenesis; peptidoglycan biosynthesis.</text>
</comment>
<feature type="binding site" evidence="14">
    <location>
        <position position="238"/>
    </location>
    <ligand>
        <name>substrate</name>
    </ligand>
</feature>
<keyword evidence="8" id="KW-0378">Hydrolase</keyword>
<evidence type="ECO:0000256" key="10">
    <source>
        <dbReference type="ARBA" id="ARBA00022984"/>
    </source>
</evidence>
<evidence type="ECO:0000256" key="7">
    <source>
        <dbReference type="ARBA" id="ARBA00022729"/>
    </source>
</evidence>
<feature type="active site" evidence="13">
    <location>
        <position position="136"/>
    </location>
</feature>
<evidence type="ECO:0000256" key="4">
    <source>
        <dbReference type="ARBA" id="ARBA00012448"/>
    </source>
</evidence>